<proteinExistence type="predicted"/>
<evidence type="ECO:0000313" key="1">
    <source>
        <dbReference type="EMBL" id="CAB4143284.1"/>
    </source>
</evidence>
<organism evidence="1">
    <name type="scientific">uncultured Caudovirales phage</name>
    <dbReference type="NCBI Taxonomy" id="2100421"/>
    <lineage>
        <taxon>Viruses</taxon>
        <taxon>Duplodnaviria</taxon>
        <taxon>Heunggongvirae</taxon>
        <taxon>Uroviricota</taxon>
        <taxon>Caudoviricetes</taxon>
        <taxon>Peduoviridae</taxon>
        <taxon>Maltschvirus</taxon>
        <taxon>Maltschvirus maltsch</taxon>
    </lineage>
</organism>
<sequence length="96" mass="11328">MQNEQQSEFELVDPQPQIQQAEWCFQFFDNEPVVFAYSKSENESSNLVIELRPTVDDTLTFAQNGMVFKIFPREMTEETKKLREKQYANQNQEAAQ</sequence>
<reference evidence="1" key="1">
    <citation type="submission" date="2020-04" db="EMBL/GenBank/DDBJ databases">
        <authorList>
            <person name="Chiriac C."/>
            <person name="Salcher M."/>
            <person name="Ghai R."/>
            <person name="Kavagutti S V."/>
        </authorList>
    </citation>
    <scope>NUCLEOTIDE SEQUENCE</scope>
</reference>
<gene>
    <name evidence="1" type="ORF">UFOVP449_149</name>
</gene>
<name>A0A6J5M9C0_9CAUD</name>
<dbReference type="EMBL" id="LR796420">
    <property type="protein sequence ID" value="CAB4143284.1"/>
    <property type="molecule type" value="Genomic_DNA"/>
</dbReference>
<protein>
    <submittedName>
        <fullName evidence="1">Uncharacterized protein</fullName>
    </submittedName>
</protein>
<accession>A0A6J5M9C0</accession>